<organism evidence="1 2">
    <name type="scientific">Acidisarcina polymorpha</name>
    <dbReference type="NCBI Taxonomy" id="2211140"/>
    <lineage>
        <taxon>Bacteria</taxon>
        <taxon>Pseudomonadati</taxon>
        <taxon>Acidobacteriota</taxon>
        <taxon>Terriglobia</taxon>
        <taxon>Terriglobales</taxon>
        <taxon>Acidobacteriaceae</taxon>
        <taxon>Acidisarcina</taxon>
    </lineage>
</organism>
<sequence>MSRADRSRYLRKAGSIHLRVGVSSAGDWMFDNEIDWVNKLQG</sequence>
<gene>
    <name evidence="1" type="ORF">ACPOL_1102</name>
</gene>
<dbReference type="Proteomes" id="UP000253606">
    <property type="component" value="Chromosome"/>
</dbReference>
<dbReference type="AlphaFoldDB" id="A0A2Z5FUC0"/>
<evidence type="ECO:0000313" key="2">
    <source>
        <dbReference type="Proteomes" id="UP000253606"/>
    </source>
</evidence>
<proteinExistence type="predicted"/>
<dbReference type="EMBL" id="CP030840">
    <property type="protein sequence ID" value="AXC10453.1"/>
    <property type="molecule type" value="Genomic_DNA"/>
</dbReference>
<keyword evidence="2" id="KW-1185">Reference proteome</keyword>
<evidence type="ECO:0000313" key="1">
    <source>
        <dbReference type="EMBL" id="AXC10453.1"/>
    </source>
</evidence>
<reference evidence="1 2" key="1">
    <citation type="journal article" date="2018" name="Front. Microbiol.">
        <title>Hydrolytic Capabilities as a Key to Environmental Success: Chitinolytic and Cellulolytic Acidobacteria From Acidic Sub-arctic Soils and Boreal Peatlands.</title>
        <authorList>
            <person name="Belova S.E."/>
            <person name="Ravin N.V."/>
            <person name="Pankratov T.A."/>
            <person name="Rakitin A.L."/>
            <person name="Ivanova A.A."/>
            <person name="Beletsky A.V."/>
            <person name="Mardanov A.V."/>
            <person name="Sinninghe Damste J.S."/>
            <person name="Dedysh S.N."/>
        </authorList>
    </citation>
    <scope>NUCLEOTIDE SEQUENCE [LARGE SCALE GENOMIC DNA]</scope>
    <source>
        <strain evidence="1 2">SBC82</strain>
    </source>
</reference>
<protein>
    <submittedName>
        <fullName evidence="1">Uncharacterized protein</fullName>
    </submittedName>
</protein>
<accession>A0A2Z5FUC0</accession>
<dbReference type="KEGG" id="abas:ACPOL_1102"/>
<name>A0A2Z5FUC0_9BACT</name>